<dbReference type="AlphaFoldDB" id="A0A831RMD8"/>
<organism evidence="2">
    <name type="scientific">Sedimenticola thiotaurini</name>
    <dbReference type="NCBI Taxonomy" id="1543721"/>
    <lineage>
        <taxon>Bacteria</taxon>
        <taxon>Pseudomonadati</taxon>
        <taxon>Pseudomonadota</taxon>
        <taxon>Gammaproteobacteria</taxon>
        <taxon>Chromatiales</taxon>
        <taxon>Sedimenticolaceae</taxon>
        <taxon>Sedimenticola</taxon>
    </lineage>
</organism>
<keyword evidence="1" id="KW-0472">Membrane</keyword>
<gene>
    <name evidence="2" type="ORF">ENI96_13055</name>
</gene>
<protein>
    <submittedName>
        <fullName evidence="2">Uncharacterized protein</fullName>
    </submittedName>
</protein>
<dbReference type="EMBL" id="DRKP01000163">
    <property type="protein sequence ID" value="HEB97343.1"/>
    <property type="molecule type" value="Genomic_DNA"/>
</dbReference>
<dbReference type="Proteomes" id="UP000886251">
    <property type="component" value="Unassembled WGS sequence"/>
</dbReference>
<keyword evidence="1" id="KW-1133">Transmembrane helix</keyword>
<keyword evidence="1" id="KW-0812">Transmembrane</keyword>
<evidence type="ECO:0000313" key="2">
    <source>
        <dbReference type="EMBL" id="HEB97343.1"/>
    </source>
</evidence>
<evidence type="ECO:0000256" key="1">
    <source>
        <dbReference type="SAM" id="Phobius"/>
    </source>
</evidence>
<sequence length="202" mass="23457">MAEAARNDERDQAWAGFDVPIPPAELVAFCQDVERLFRINPYLEFDRWECLGEGSWQVRGRNLSRQPPLAFDLTLRAEPRPDGLLIRYQGGLKASTRFLVEPAEKGSHLTIVDDYGALDEASRRARLDEVDRSLVKWAEELQAWLLRWQRWSGFAPWRWFMRRVWLPMKPAGRRITYILLLISVAELALIGLGVAIYLAEYR</sequence>
<name>A0A831RMD8_9GAMM</name>
<feature type="transmembrane region" description="Helical" evidence="1">
    <location>
        <begin position="177"/>
        <end position="199"/>
    </location>
</feature>
<reference evidence="2" key="1">
    <citation type="journal article" date="2020" name="mSystems">
        <title>Genome- and Community-Level Interaction Insights into Carbon Utilization and Element Cycling Functions of Hydrothermarchaeota in Hydrothermal Sediment.</title>
        <authorList>
            <person name="Zhou Z."/>
            <person name="Liu Y."/>
            <person name="Xu W."/>
            <person name="Pan J."/>
            <person name="Luo Z.H."/>
            <person name="Li M."/>
        </authorList>
    </citation>
    <scope>NUCLEOTIDE SEQUENCE [LARGE SCALE GENOMIC DNA]</scope>
    <source>
        <strain evidence="2">HyVt-443</strain>
    </source>
</reference>
<comment type="caution">
    <text evidence="2">The sequence shown here is derived from an EMBL/GenBank/DDBJ whole genome shotgun (WGS) entry which is preliminary data.</text>
</comment>
<proteinExistence type="predicted"/>
<dbReference type="SUPFAM" id="SSF55961">
    <property type="entry name" value="Bet v1-like"/>
    <property type="match status" value="1"/>
</dbReference>
<accession>A0A831RMD8</accession>